<evidence type="ECO:0000256" key="4">
    <source>
        <dbReference type="ARBA" id="ARBA00022759"/>
    </source>
</evidence>
<dbReference type="NCBIfam" id="TIGR02116">
    <property type="entry name" value="toxin_Txe_YoeB"/>
    <property type="match status" value="1"/>
</dbReference>
<name>A0AA97A899_9EURY</name>
<reference evidence="7 8" key="1">
    <citation type="submission" date="2023-07" db="EMBL/GenBank/DDBJ databases">
        <title>Closed genome sequence of Methanimicrococcus sp. Es2.</title>
        <authorList>
            <person name="Protasov E."/>
            <person name="Platt K."/>
            <person name="Reeh H."/>
            <person name="Poehlein A."/>
            <person name="Daniel R."/>
            <person name="Brune A."/>
        </authorList>
    </citation>
    <scope>NUCLEOTIDE SEQUENCE [LARGE SCALE GENOMIC DNA]</scope>
    <source>
        <strain evidence="7 8">Es2</strain>
    </source>
</reference>
<dbReference type="InterPro" id="IPR035093">
    <property type="entry name" value="RelE/ParE_toxin_dom_sf"/>
</dbReference>
<accession>A0AA97A899</accession>
<proteinExistence type="inferred from homology"/>
<dbReference type="PANTHER" id="PTHR38039:SF1">
    <property type="entry name" value="TOXIN YOEB"/>
    <property type="match status" value="1"/>
</dbReference>
<dbReference type="PANTHER" id="PTHR38039">
    <property type="entry name" value="TOXIN YOEB"/>
    <property type="match status" value="1"/>
</dbReference>
<dbReference type="GO" id="GO:0016787">
    <property type="term" value="F:hydrolase activity"/>
    <property type="evidence" value="ECO:0007669"/>
    <property type="project" value="UniProtKB-KW"/>
</dbReference>
<evidence type="ECO:0000256" key="5">
    <source>
        <dbReference type="ARBA" id="ARBA00022801"/>
    </source>
</evidence>
<dbReference type="GO" id="GO:0045892">
    <property type="term" value="P:negative regulation of DNA-templated transcription"/>
    <property type="evidence" value="ECO:0007669"/>
    <property type="project" value="TreeGrafter"/>
</dbReference>
<keyword evidence="4" id="KW-0255">Endonuclease</keyword>
<dbReference type="Proteomes" id="UP001302662">
    <property type="component" value="Chromosome"/>
</dbReference>
<dbReference type="Pfam" id="PF06769">
    <property type="entry name" value="YoeB_toxin"/>
    <property type="match status" value="1"/>
</dbReference>
<sequence>MKVIFSEKAWKEYTLFQNNNDLRQLKKINKLITEIQRNGFSKGEGNPEPLKYQYSGCWSRRIDLENRLIYKLDDNQNLLILRCKGHYEEK</sequence>
<dbReference type="GO" id="GO:0006401">
    <property type="term" value="P:RNA catabolic process"/>
    <property type="evidence" value="ECO:0007669"/>
    <property type="project" value="InterPro"/>
</dbReference>
<dbReference type="AlphaFoldDB" id="A0AA97A899"/>
<dbReference type="SUPFAM" id="SSF143011">
    <property type="entry name" value="RelE-like"/>
    <property type="match status" value="1"/>
</dbReference>
<keyword evidence="5 7" id="KW-0378">Hydrolase</keyword>
<dbReference type="InterPro" id="IPR009614">
    <property type="entry name" value="YoeB_toxin"/>
</dbReference>
<evidence type="ECO:0000256" key="2">
    <source>
        <dbReference type="ARBA" id="ARBA00022649"/>
    </source>
</evidence>
<dbReference type="GeneID" id="99863447"/>
<protein>
    <recommendedName>
        <fullName evidence="6">Putative mRNA interferase YoeB</fullName>
    </recommendedName>
</protein>
<evidence type="ECO:0000256" key="1">
    <source>
        <dbReference type="ARBA" id="ARBA00008172"/>
    </source>
</evidence>
<keyword evidence="8" id="KW-1185">Reference proteome</keyword>
<keyword evidence="3" id="KW-0540">Nuclease</keyword>
<dbReference type="KEGG" id="mees:MmiEs2_10310"/>
<organism evidence="7 8">
    <name type="scientific">Methanimicrococcus stummii</name>
    <dbReference type="NCBI Taxonomy" id="3028294"/>
    <lineage>
        <taxon>Archaea</taxon>
        <taxon>Methanobacteriati</taxon>
        <taxon>Methanobacteriota</taxon>
        <taxon>Stenosarchaea group</taxon>
        <taxon>Methanomicrobia</taxon>
        <taxon>Methanosarcinales</taxon>
        <taxon>Methanosarcinaceae</taxon>
        <taxon>Methanimicrococcus</taxon>
    </lineage>
</organism>
<evidence type="ECO:0000256" key="3">
    <source>
        <dbReference type="ARBA" id="ARBA00022722"/>
    </source>
</evidence>
<keyword evidence="2" id="KW-1277">Toxin-antitoxin system</keyword>
<dbReference type="RefSeq" id="WP_420891218.1">
    <property type="nucleotide sequence ID" value="NZ_CP131062.1"/>
</dbReference>
<evidence type="ECO:0000313" key="7">
    <source>
        <dbReference type="EMBL" id="WNY28823.1"/>
    </source>
</evidence>
<dbReference type="GO" id="GO:0004519">
    <property type="term" value="F:endonuclease activity"/>
    <property type="evidence" value="ECO:0007669"/>
    <property type="project" value="UniProtKB-KW"/>
</dbReference>
<comment type="similarity">
    <text evidence="1">Belongs to the YoeB family.</text>
</comment>
<evidence type="ECO:0000313" key="8">
    <source>
        <dbReference type="Proteomes" id="UP001302662"/>
    </source>
</evidence>
<dbReference type="Gene3D" id="3.30.2310.20">
    <property type="entry name" value="RelE-like"/>
    <property type="match status" value="1"/>
</dbReference>
<dbReference type="EMBL" id="CP131062">
    <property type="protein sequence ID" value="WNY28823.1"/>
    <property type="molecule type" value="Genomic_DNA"/>
</dbReference>
<evidence type="ECO:0000256" key="6">
    <source>
        <dbReference type="ARBA" id="ARBA00030388"/>
    </source>
</evidence>
<gene>
    <name evidence="7" type="primary">yoeB</name>
    <name evidence="7" type="ORF">MmiEs2_10310</name>
</gene>